<keyword evidence="1" id="KW-1133">Transmembrane helix</keyword>
<dbReference type="EMBL" id="OUUZ01000004">
    <property type="protein sequence ID" value="SPQ20351.1"/>
    <property type="molecule type" value="Genomic_DNA"/>
</dbReference>
<evidence type="ECO:0000256" key="1">
    <source>
        <dbReference type="SAM" id="Phobius"/>
    </source>
</evidence>
<keyword evidence="1" id="KW-0472">Membrane</keyword>
<evidence type="ECO:0000313" key="2">
    <source>
        <dbReference type="EMBL" id="SPQ20351.1"/>
    </source>
</evidence>
<dbReference type="Proteomes" id="UP000289323">
    <property type="component" value="Unassembled WGS sequence"/>
</dbReference>
<organism evidence="2 3">
    <name type="scientific">Thermothielavioides terrestris</name>
    <dbReference type="NCBI Taxonomy" id="2587410"/>
    <lineage>
        <taxon>Eukaryota</taxon>
        <taxon>Fungi</taxon>
        <taxon>Dikarya</taxon>
        <taxon>Ascomycota</taxon>
        <taxon>Pezizomycotina</taxon>
        <taxon>Sordariomycetes</taxon>
        <taxon>Sordariomycetidae</taxon>
        <taxon>Sordariales</taxon>
        <taxon>Chaetomiaceae</taxon>
        <taxon>Thermothielavioides</taxon>
    </lineage>
</organism>
<gene>
    <name evidence="2" type="ORF">TT172_LOCUS2770</name>
</gene>
<proteinExistence type="predicted"/>
<protein>
    <submittedName>
        <fullName evidence="2">11a72daa-7430-4ec6-84bf-c98699d6a118</fullName>
    </submittedName>
</protein>
<name>A0A3S5CWB2_9PEZI</name>
<evidence type="ECO:0000313" key="3">
    <source>
        <dbReference type="Proteomes" id="UP000289323"/>
    </source>
</evidence>
<feature type="transmembrane region" description="Helical" evidence="1">
    <location>
        <begin position="380"/>
        <end position="404"/>
    </location>
</feature>
<accession>A0A3S5CWB2</accession>
<reference evidence="2 3" key="1">
    <citation type="submission" date="2018-04" db="EMBL/GenBank/DDBJ databases">
        <authorList>
            <person name="Huttner S."/>
            <person name="Dainat J."/>
        </authorList>
    </citation>
    <scope>NUCLEOTIDE SEQUENCE [LARGE SCALE GENOMIC DNA]</scope>
</reference>
<keyword evidence="1" id="KW-0812">Transmembrane</keyword>
<dbReference type="AlphaFoldDB" id="A0A3S5CWB2"/>
<sequence>MDARLPHPECDPTFDKLPWYRAWVLQQVRSQPQRLLLSLPDFNPDGDPNYDHFFLVWNQIQELALMPGPKSINTITDRLHNLGVISTEHNYEAAQSAKELVFSIIGWQTMLYKPDFTPPRAVGGYNILDETPGHRGEARLSLNQFAPSSNKSLPDFLLGFGLMLPPQNYCAFDDADDQALFNQVRVVSVKDINAHVLTKVCGVAIEWVDSLSCHLELDKRTGRLFLFRYPSFCVSCLQQHETRKEGNHSSKSILHRCASEKPGPAPWATEEDVTGLLREILLSYRLIFGQNKRSRAVFRRLQPFARMPTQCHDKFLAQICGRKRFDSPHDAAAVVERDEYDLAADFPHLRSRLARLHGYAAGKKPRSIGQLWRDRRDSTAWLAFWSVLIFGSISVLLAGLQTVFQVLQYMEAKRGS</sequence>